<dbReference type="InterPro" id="IPR003812">
    <property type="entry name" value="Fido"/>
</dbReference>
<protein>
    <submittedName>
        <fullName evidence="4">Fic family protein</fullName>
    </submittedName>
</protein>
<accession>A0A947DCK8</accession>
<dbReference type="Proteomes" id="UP000766595">
    <property type="component" value="Unassembled WGS sequence"/>
</dbReference>
<evidence type="ECO:0000259" key="3">
    <source>
        <dbReference type="PROSITE" id="PS51459"/>
    </source>
</evidence>
<evidence type="ECO:0000256" key="1">
    <source>
        <dbReference type="PIRSR" id="PIRSR640198-1"/>
    </source>
</evidence>
<feature type="binding site" evidence="2">
    <location>
        <begin position="247"/>
        <end position="248"/>
    </location>
    <ligand>
        <name>ATP</name>
        <dbReference type="ChEBI" id="CHEBI:30616"/>
    </ligand>
</feature>
<dbReference type="Gene3D" id="1.10.3290.10">
    <property type="entry name" value="Fido-like domain"/>
    <property type="match status" value="1"/>
</dbReference>
<dbReference type="GO" id="GO:0005524">
    <property type="term" value="F:ATP binding"/>
    <property type="evidence" value="ECO:0007669"/>
    <property type="project" value="UniProtKB-KW"/>
</dbReference>
<dbReference type="InterPro" id="IPR036597">
    <property type="entry name" value="Fido-like_dom_sf"/>
</dbReference>
<feature type="active site" evidence="1">
    <location>
        <position position="205"/>
    </location>
</feature>
<feature type="domain" description="Fido" evidence="3">
    <location>
        <begin position="113"/>
        <end position="270"/>
    </location>
</feature>
<dbReference type="EMBL" id="JAHHZF010000013">
    <property type="protein sequence ID" value="MBT9292319.1"/>
    <property type="molecule type" value="Genomic_DNA"/>
</dbReference>
<evidence type="ECO:0000313" key="4">
    <source>
        <dbReference type="EMBL" id="MBT9292319.1"/>
    </source>
</evidence>
<dbReference type="AlphaFoldDB" id="A0A947DCK8"/>
<dbReference type="InterPro" id="IPR025230">
    <property type="entry name" value="DUF4172"/>
</dbReference>
<gene>
    <name evidence="4" type="ORF">KL771_22850</name>
</gene>
<name>A0A947DCK8_9HYPH</name>
<sequence length="366" mass="40936">MYIYEHEGWPAFRWSDGVLSAPLAAVRHRQGRLIGRMEALGFPLRSEALLQTLTEDVLKSSEIEGEALDKEQVRSSIARRLGLDIGALAPVDRDVEGVVEMMLDATQRYDQPLTKERLFDWHAALFPTGRSGMTRIKVGAWRDGSAGPMQVVSGPIGRERIHYEAPAADRLDVEMARFLAWFEAPTEFDPVIKAALAHLWFVTIHPFDDGNGRIARAVADMALARSEGSPQRFYSMSAQIRIERTAYYEMLEATQKGDMDVTPWLAWFLACLGRAFEGAEATLASVMAKARFWERHRDAPFNDRQRAIINRLLNGFEGKLTSSKWALLAKCSQDTALRDIDDLMARGVLAKDAAGGRSTSYSLVMV</sequence>
<organism evidence="4 5">
    <name type="scientific">Prosthecodimorpha staleyi</name>
    <dbReference type="NCBI Taxonomy" id="2840188"/>
    <lineage>
        <taxon>Bacteria</taxon>
        <taxon>Pseudomonadati</taxon>
        <taxon>Pseudomonadota</taxon>
        <taxon>Alphaproteobacteria</taxon>
        <taxon>Hyphomicrobiales</taxon>
        <taxon>Ancalomicrobiaceae</taxon>
        <taxon>Prosthecodimorpha</taxon>
    </lineage>
</organism>
<dbReference type="PANTHER" id="PTHR13504:SF33">
    <property type="entry name" value="FIC FAMILY PROTEIN"/>
    <property type="match status" value="1"/>
</dbReference>
<dbReference type="PANTHER" id="PTHR13504">
    <property type="entry name" value="FIDO DOMAIN-CONTAINING PROTEIN DDB_G0283145"/>
    <property type="match status" value="1"/>
</dbReference>
<dbReference type="Pfam" id="PF02661">
    <property type="entry name" value="Fic"/>
    <property type="match status" value="1"/>
</dbReference>
<feature type="binding site" evidence="2">
    <location>
        <begin position="209"/>
        <end position="216"/>
    </location>
    <ligand>
        <name>ATP</name>
        <dbReference type="ChEBI" id="CHEBI:30616"/>
    </ligand>
</feature>
<dbReference type="SUPFAM" id="SSF140931">
    <property type="entry name" value="Fic-like"/>
    <property type="match status" value="1"/>
</dbReference>
<keyword evidence="2" id="KW-0547">Nucleotide-binding</keyword>
<dbReference type="RefSeq" id="WP_261970837.1">
    <property type="nucleotide sequence ID" value="NZ_JAHHZF010000013.1"/>
</dbReference>
<dbReference type="PROSITE" id="PS51459">
    <property type="entry name" value="FIDO"/>
    <property type="match status" value="1"/>
</dbReference>
<evidence type="ECO:0000256" key="2">
    <source>
        <dbReference type="PIRSR" id="PIRSR640198-2"/>
    </source>
</evidence>
<dbReference type="Pfam" id="PF13776">
    <property type="entry name" value="DUF4172"/>
    <property type="match status" value="1"/>
</dbReference>
<proteinExistence type="predicted"/>
<keyword evidence="5" id="KW-1185">Reference proteome</keyword>
<reference evidence="4 5" key="1">
    <citation type="submission" date="2021-06" db="EMBL/GenBank/DDBJ databases">
        <authorList>
            <person name="Grouzdev D.S."/>
            <person name="Koziaeva V."/>
        </authorList>
    </citation>
    <scope>NUCLEOTIDE SEQUENCE [LARGE SCALE GENOMIC DNA]</scope>
    <source>
        <strain evidence="4 5">22</strain>
    </source>
</reference>
<keyword evidence="2" id="KW-0067">ATP-binding</keyword>
<dbReference type="InterPro" id="IPR040198">
    <property type="entry name" value="Fido_containing"/>
</dbReference>
<evidence type="ECO:0000313" key="5">
    <source>
        <dbReference type="Proteomes" id="UP000766595"/>
    </source>
</evidence>
<comment type="caution">
    <text evidence="4">The sequence shown here is derived from an EMBL/GenBank/DDBJ whole genome shotgun (WGS) entry which is preliminary data.</text>
</comment>